<dbReference type="SMART" id="SM00387">
    <property type="entry name" value="HATPase_c"/>
    <property type="match status" value="1"/>
</dbReference>
<keyword evidence="15" id="KW-1185">Reference proteome</keyword>
<feature type="domain" description="Histidine kinase" evidence="13">
    <location>
        <begin position="379"/>
        <end position="597"/>
    </location>
</feature>
<dbReference type="eggNOG" id="COG5002">
    <property type="taxonomic scope" value="Bacteria"/>
</dbReference>
<evidence type="ECO:0000256" key="3">
    <source>
        <dbReference type="ARBA" id="ARBA00012438"/>
    </source>
</evidence>
<dbReference type="GO" id="GO:0005524">
    <property type="term" value="F:ATP binding"/>
    <property type="evidence" value="ECO:0007669"/>
    <property type="project" value="UniProtKB-KW"/>
</dbReference>
<accession>E6SPC2</accession>
<feature type="transmembrane region" description="Helical" evidence="12">
    <location>
        <begin position="20"/>
        <end position="38"/>
    </location>
</feature>
<evidence type="ECO:0000313" key="14">
    <source>
        <dbReference type="EMBL" id="ADV44879.1"/>
    </source>
</evidence>
<dbReference type="SUPFAM" id="SSF55874">
    <property type="entry name" value="ATPase domain of HSP90 chaperone/DNA topoisomerase II/histidine kinase"/>
    <property type="match status" value="1"/>
</dbReference>
<dbReference type="RefSeq" id="WP_013548466.1">
    <property type="nucleotide sequence ID" value="NC_014933.1"/>
</dbReference>
<dbReference type="KEGG" id="bhl:Bache_2944"/>
<dbReference type="PATRIC" id="fig|693979.3.peg.3085"/>
<comment type="subcellular location">
    <subcellularLocation>
        <location evidence="2">Cell membrane</location>
    </subcellularLocation>
</comment>
<keyword evidence="8 14" id="KW-0418">Kinase</keyword>
<protein>
    <recommendedName>
        <fullName evidence="3">histidine kinase</fullName>
        <ecNumber evidence="3">2.7.13.3</ecNumber>
    </recommendedName>
</protein>
<dbReference type="InterPro" id="IPR036097">
    <property type="entry name" value="HisK_dim/P_sf"/>
</dbReference>
<keyword evidence="9" id="KW-0067">ATP-binding</keyword>
<dbReference type="GO" id="GO:0016036">
    <property type="term" value="P:cellular response to phosphate starvation"/>
    <property type="evidence" value="ECO:0007669"/>
    <property type="project" value="TreeGrafter"/>
</dbReference>
<keyword evidence="12" id="KW-1133">Transmembrane helix</keyword>
<dbReference type="Pfam" id="PF00512">
    <property type="entry name" value="HisKA"/>
    <property type="match status" value="1"/>
</dbReference>
<dbReference type="GO" id="GO:0004721">
    <property type="term" value="F:phosphoprotein phosphatase activity"/>
    <property type="evidence" value="ECO:0007669"/>
    <property type="project" value="TreeGrafter"/>
</dbReference>
<dbReference type="Proteomes" id="UP000008630">
    <property type="component" value="Chromosome"/>
</dbReference>
<sequence>MDTALKPNRERHFLSFSRKLFLSVISLFLVFAACFIAYQYQREKEYKVELLDIQLQDYNNRLNQKLQEMPDSLWNTILDKYIAKYVNKDLRITVVDLQGNVLFDSYRKDNQELDNHLKRPEVQAALKEGKGYDVRRTSETTGIPYFYSATVYDGYIIRSALPYDVNLMKNLAADPHYIWFTAIVSLLLIFIFYKFTSKLGTAINQLREFAKRADRNEPIEMDMQSAFPHNELGEISQHIIQIYKRLRETKEALYIEREKLITHLQTSHEGLGVFTKDKKEILVNNLFTQYSNLISDSNLQTTEEIFSICEFQKITDFISKAQQRPAGKEEKRMSISINKNGRIFIVECIIFQDLSFEISINDITQEEEQIRLKRQLTQNIAHELKTPVSSIQGYLETIVSNENIPHDKMMVFLERCYAQSNRLSRLLRDISVLTRMDEAANMIDMEKVDISMLVANIINEVSLELEEKQITVINSLQPKIQLRGNYSLLYSIFRNLMDNAIAYAGTDIHINISCFREDENFYYFSFADTGVGVSPEHLNRLFERFYRVDKGRSRKLGGTGLGLAIVKNSVIIHGGTISAKNNQGGGLEFVFTLAKER</sequence>
<evidence type="ECO:0000256" key="7">
    <source>
        <dbReference type="ARBA" id="ARBA00022741"/>
    </source>
</evidence>
<evidence type="ECO:0000256" key="4">
    <source>
        <dbReference type="ARBA" id="ARBA00022475"/>
    </source>
</evidence>
<evidence type="ECO:0000256" key="8">
    <source>
        <dbReference type="ARBA" id="ARBA00022777"/>
    </source>
</evidence>
<keyword evidence="4" id="KW-1003">Cell membrane</keyword>
<keyword evidence="11 12" id="KW-0472">Membrane</keyword>
<evidence type="ECO:0000313" key="15">
    <source>
        <dbReference type="Proteomes" id="UP000008630"/>
    </source>
</evidence>
<dbReference type="EC" id="2.7.13.3" evidence="3"/>
<dbReference type="Gene3D" id="3.30.565.10">
    <property type="entry name" value="Histidine kinase-like ATPase, C-terminal domain"/>
    <property type="match status" value="1"/>
</dbReference>
<evidence type="ECO:0000259" key="13">
    <source>
        <dbReference type="PROSITE" id="PS50109"/>
    </source>
</evidence>
<keyword evidence="7" id="KW-0547">Nucleotide-binding</keyword>
<keyword evidence="12" id="KW-0812">Transmembrane</keyword>
<dbReference type="FunFam" id="1.10.287.130:FF:000008">
    <property type="entry name" value="Two-component sensor histidine kinase"/>
    <property type="match status" value="1"/>
</dbReference>
<dbReference type="GO" id="GO:0000155">
    <property type="term" value="F:phosphorelay sensor kinase activity"/>
    <property type="evidence" value="ECO:0007669"/>
    <property type="project" value="InterPro"/>
</dbReference>
<dbReference type="Gene3D" id="1.10.287.130">
    <property type="match status" value="1"/>
</dbReference>
<proteinExistence type="predicted"/>
<evidence type="ECO:0000256" key="6">
    <source>
        <dbReference type="ARBA" id="ARBA00022679"/>
    </source>
</evidence>
<dbReference type="PRINTS" id="PR00344">
    <property type="entry name" value="BCTRLSENSOR"/>
</dbReference>
<evidence type="ECO:0000256" key="5">
    <source>
        <dbReference type="ARBA" id="ARBA00022553"/>
    </source>
</evidence>
<reference key="1">
    <citation type="submission" date="2010-11" db="EMBL/GenBank/DDBJ databases">
        <title>The complete genome of Bacteroides helcogenes P 36-108.</title>
        <authorList>
            <consortium name="US DOE Joint Genome Institute (JGI-PGF)"/>
            <person name="Lucas S."/>
            <person name="Copeland A."/>
            <person name="Lapidus A."/>
            <person name="Bruce D."/>
            <person name="Goodwin L."/>
            <person name="Pitluck S."/>
            <person name="Kyrpides N."/>
            <person name="Mavromatis K."/>
            <person name="Ivanova N."/>
            <person name="Zeytun A."/>
            <person name="Brettin T."/>
            <person name="Detter J.C."/>
            <person name="Tapia R."/>
            <person name="Han C."/>
            <person name="Land M."/>
            <person name="Hauser L."/>
            <person name="Markowitz V."/>
            <person name="Cheng J.-F."/>
            <person name="Hugenholtz P."/>
            <person name="Woyke T."/>
            <person name="Wu D."/>
            <person name="Gronow S."/>
            <person name="Wellnitz S."/>
            <person name="Brambilla E."/>
            <person name="Klenk H.-P."/>
            <person name="Eisen J.A."/>
        </authorList>
    </citation>
    <scope>NUCLEOTIDE SEQUENCE</scope>
    <source>
        <strain>P 36-108</strain>
    </source>
</reference>
<evidence type="ECO:0000256" key="1">
    <source>
        <dbReference type="ARBA" id="ARBA00000085"/>
    </source>
</evidence>
<dbReference type="InterPro" id="IPR003661">
    <property type="entry name" value="HisK_dim/P_dom"/>
</dbReference>
<dbReference type="PANTHER" id="PTHR45453:SF1">
    <property type="entry name" value="PHOSPHATE REGULON SENSOR PROTEIN PHOR"/>
    <property type="match status" value="1"/>
</dbReference>
<evidence type="ECO:0000256" key="11">
    <source>
        <dbReference type="ARBA" id="ARBA00023136"/>
    </source>
</evidence>
<evidence type="ECO:0000256" key="2">
    <source>
        <dbReference type="ARBA" id="ARBA00004236"/>
    </source>
</evidence>
<dbReference type="STRING" id="693979.Bache_2944"/>
<name>E6SPC2_BACT6</name>
<organism evidence="14 15">
    <name type="scientific">Bacteroides helcogenes (strain ATCC 35417 / DSM 20613 / JCM 6297 / CCUG 15421 / P 36-108)</name>
    <dbReference type="NCBI Taxonomy" id="693979"/>
    <lineage>
        <taxon>Bacteria</taxon>
        <taxon>Pseudomonadati</taxon>
        <taxon>Bacteroidota</taxon>
        <taxon>Bacteroidia</taxon>
        <taxon>Bacteroidales</taxon>
        <taxon>Bacteroidaceae</taxon>
        <taxon>Bacteroides</taxon>
    </lineage>
</organism>
<reference evidence="14 15" key="2">
    <citation type="journal article" date="2011" name="Stand. Genomic Sci.">
        <title>Complete genome sequence of Bacteroides helcogenes type strain (P 36-108).</title>
        <authorList>
            <person name="Pati A."/>
            <person name="Gronow S."/>
            <person name="Zeytun A."/>
            <person name="Lapidus A."/>
            <person name="Nolan M."/>
            <person name="Hammon N."/>
            <person name="Deshpande S."/>
            <person name="Cheng J.F."/>
            <person name="Tapia R."/>
            <person name="Han C."/>
            <person name="Goodwin L."/>
            <person name="Pitluck S."/>
            <person name="Liolios K."/>
            <person name="Pagani I."/>
            <person name="Ivanova N."/>
            <person name="Mavromatis K."/>
            <person name="Chen A."/>
            <person name="Palaniappan K."/>
            <person name="Land M."/>
            <person name="Hauser L."/>
            <person name="Chang Y.J."/>
            <person name="Jeffries C.D."/>
            <person name="Detter J.C."/>
            <person name="Brambilla E."/>
            <person name="Rohde M."/>
            <person name="Goker M."/>
            <person name="Woyke T."/>
            <person name="Bristow J."/>
            <person name="Eisen J.A."/>
            <person name="Markowitz V."/>
            <person name="Hugenholtz P."/>
            <person name="Kyrpides N.C."/>
            <person name="Klenk H.P."/>
            <person name="Lucas S."/>
        </authorList>
    </citation>
    <scope>NUCLEOTIDE SEQUENCE [LARGE SCALE GENOMIC DNA]</scope>
    <source>
        <strain evidence="15">ATCC 35417 / DSM 20613 / JCM 6297 / CCUG 15421 / P 36-108</strain>
    </source>
</reference>
<feature type="transmembrane region" description="Helical" evidence="12">
    <location>
        <begin position="177"/>
        <end position="195"/>
    </location>
</feature>
<keyword evidence="6" id="KW-0808">Transferase</keyword>
<dbReference type="InterPro" id="IPR050351">
    <property type="entry name" value="BphY/WalK/GraS-like"/>
</dbReference>
<dbReference type="PANTHER" id="PTHR45453">
    <property type="entry name" value="PHOSPHATE REGULON SENSOR PROTEIN PHOR"/>
    <property type="match status" value="1"/>
</dbReference>
<evidence type="ECO:0000256" key="12">
    <source>
        <dbReference type="SAM" id="Phobius"/>
    </source>
</evidence>
<dbReference type="InterPro" id="IPR004358">
    <property type="entry name" value="Sig_transdc_His_kin-like_C"/>
</dbReference>
<dbReference type="HOGENOM" id="CLU_000445_89_2_10"/>
<dbReference type="FunFam" id="3.30.565.10:FF:000006">
    <property type="entry name" value="Sensor histidine kinase WalK"/>
    <property type="match status" value="1"/>
</dbReference>
<dbReference type="InterPro" id="IPR036890">
    <property type="entry name" value="HATPase_C_sf"/>
</dbReference>
<dbReference type="PROSITE" id="PS51257">
    <property type="entry name" value="PROKAR_LIPOPROTEIN"/>
    <property type="match status" value="1"/>
</dbReference>
<keyword evidence="5" id="KW-0597">Phosphoprotein</keyword>
<evidence type="ECO:0000256" key="9">
    <source>
        <dbReference type="ARBA" id="ARBA00022840"/>
    </source>
</evidence>
<dbReference type="InterPro" id="IPR005467">
    <property type="entry name" value="His_kinase_dom"/>
</dbReference>
<dbReference type="Pfam" id="PF02518">
    <property type="entry name" value="HATPase_c"/>
    <property type="match status" value="1"/>
</dbReference>
<dbReference type="SMART" id="SM00388">
    <property type="entry name" value="HisKA"/>
    <property type="match status" value="1"/>
</dbReference>
<dbReference type="OrthoDB" id="9813151at2"/>
<dbReference type="InterPro" id="IPR003594">
    <property type="entry name" value="HATPase_dom"/>
</dbReference>
<dbReference type="SUPFAM" id="SSF47384">
    <property type="entry name" value="Homodimeric domain of signal transducing histidine kinase"/>
    <property type="match status" value="1"/>
</dbReference>
<dbReference type="PROSITE" id="PS50109">
    <property type="entry name" value="HIS_KIN"/>
    <property type="match status" value="1"/>
</dbReference>
<gene>
    <name evidence="14" type="ordered locus">Bache_2944</name>
</gene>
<dbReference type="EMBL" id="CP002352">
    <property type="protein sequence ID" value="ADV44879.1"/>
    <property type="molecule type" value="Genomic_DNA"/>
</dbReference>
<dbReference type="CDD" id="cd00082">
    <property type="entry name" value="HisKA"/>
    <property type="match status" value="1"/>
</dbReference>
<dbReference type="AlphaFoldDB" id="E6SPC2"/>
<keyword evidence="10" id="KW-0902">Two-component regulatory system</keyword>
<evidence type="ECO:0000256" key="10">
    <source>
        <dbReference type="ARBA" id="ARBA00023012"/>
    </source>
</evidence>
<dbReference type="GO" id="GO:0005886">
    <property type="term" value="C:plasma membrane"/>
    <property type="evidence" value="ECO:0007669"/>
    <property type="project" value="UniProtKB-SubCell"/>
</dbReference>
<comment type="catalytic activity">
    <reaction evidence="1">
        <text>ATP + protein L-histidine = ADP + protein N-phospho-L-histidine.</text>
        <dbReference type="EC" id="2.7.13.3"/>
    </reaction>
</comment>